<organism evidence="1 2">
    <name type="scientific">Eiseniibacteriota bacterium</name>
    <dbReference type="NCBI Taxonomy" id="2212470"/>
    <lineage>
        <taxon>Bacteria</taxon>
        <taxon>Candidatus Eiseniibacteriota</taxon>
    </lineage>
</organism>
<comment type="caution">
    <text evidence="1">The sequence shown here is derived from an EMBL/GenBank/DDBJ whole genome shotgun (WGS) entry which is preliminary data.</text>
</comment>
<sequence length="215" mass="24623">MDFATDFPRLEPAQQDRFRDVVTRLLSGHVLTPGTAMRPDADWRFAERHRELIDAYLRLGGWRLETDLGLRLCRAVHESGEQRVRFDKLESLVLCTLRLAYHEEMQHASEDLRCELTVGALRERLIQAGKPAAQLSRRALERAIRRLARHSLVTIERGFAGEDPERLEVNSLVEKVLPPDRIAEIAERVRAYTTSVTLVRDDATPDDGAEEDDEE</sequence>
<evidence type="ECO:0000313" key="2">
    <source>
        <dbReference type="Proteomes" id="UP000319829"/>
    </source>
</evidence>
<accession>A0A538SM15</accession>
<evidence type="ECO:0000313" key="1">
    <source>
        <dbReference type="EMBL" id="TMQ52397.1"/>
    </source>
</evidence>
<dbReference type="Proteomes" id="UP000319829">
    <property type="component" value="Unassembled WGS sequence"/>
</dbReference>
<reference evidence="1 2" key="1">
    <citation type="journal article" date="2019" name="Nat. Microbiol.">
        <title>Mediterranean grassland soil C-N compound turnover is dependent on rainfall and depth, and is mediated by genomically divergent microorganisms.</title>
        <authorList>
            <person name="Diamond S."/>
            <person name="Andeer P.F."/>
            <person name="Li Z."/>
            <person name="Crits-Christoph A."/>
            <person name="Burstein D."/>
            <person name="Anantharaman K."/>
            <person name="Lane K.R."/>
            <person name="Thomas B.C."/>
            <person name="Pan C."/>
            <person name="Northen T.R."/>
            <person name="Banfield J.F."/>
        </authorList>
    </citation>
    <scope>NUCLEOTIDE SEQUENCE [LARGE SCALE GENOMIC DNA]</scope>
    <source>
        <strain evidence="1">WS_4</strain>
    </source>
</reference>
<name>A0A538SM15_UNCEI</name>
<dbReference type="Pfam" id="PF13835">
    <property type="entry name" value="DUF4194"/>
    <property type="match status" value="1"/>
</dbReference>
<proteinExistence type="predicted"/>
<dbReference type="InterPro" id="IPR025449">
    <property type="entry name" value="JetB"/>
</dbReference>
<gene>
    <name evidence="1" type="ORF">E6K74_12350</name>
</gene>
<dbReference type="EMBL" id="VBOU01000102">
    <property type="protein sequence ID" value="TMQ52397.1"/>
    <property type="molecule type" value="Genomic_DNA"/>
</dbReference>
<dbReference type="AlphaFoldDB" id="A0A538SM15"/>
<protein>
    <submittedName>
        <fullName evidence="1">DUF4194 domain-containing protein</fullName>
    </submittedName>
</protein>